<proteinExistence type="predicted"/>
<dbReference type="InterPro" id="IPR004092">
    <property type="entry name" value="Mbt"/>
</dbReference>
<dbReference type="CTD" id="20234864"/>
<dbReference type="AlphaFoldDB" id="V4AED9"/>
<organism evidence="6 7">
    <name type="scientific">Lottia gigantea</name>
    <name type="common">Giant owl limpet</name>
    <dbReference type="NCBI Taxonomy" id="225164"/>
    <lineage>
        <taxon>Eukaryota</taxon>
        <taxon>Metazoa</taxon>
        <taxon>Spiralia</taxon>
        <taxon>Lophotrochozoa</taxon>
        <taxon>Mollusca</taxon>
        <taxon>Gastropoda</taxon>
        <taxon>Patellogastropoda</taxon>
        <taxon>Lottioidea</taxon>
        <taxon>Lottiidae</taxon>
        <taxon>Lottia</taxon>
    </lineage>
</organism>
<evidence type="ECO:0000256" key="5">
    <source>
        <dbReference type="SAM" id="Phobius"/>
    </source>
</evidence>
<dbReference type="RefSeq" id="XP_009054068.1">
    <property type="nucleotide sequence ID" value="XM_009055820.1"/>
</dbReference>
<dbReference type="SUPFAM" id="SSF63748">
    <property type="entry name" value="Tudor/PWWP/MBT"/>
    <property type="match status" value="2"/>
</dbReference>
<dbReference type="OMA" id="WCESNSE"/>
<sequence>MFYKFKDPKTNLKFQVGMKLEAIDPLNLSAICVATVTKVLKNNYIMIGIDGSAAQNGSDWFCYHSSSPCIFPVGFCEINGITLTPPRGFKGIFKWFEYLKQTKSVAAPVKLFDKEIPKHGFKVGHKIEAVDLMEPRLICVGTVTKVVGRLLRIHFDGWENEYDQWVDCETPDLYPVGWCEMMGYTLEGPRMKMETQSMNIPLSKKRKNKAQLYKGQRKSKFNGLYRFLLTFYLSNLLLLLRVSRYINYYIHHHL</sequence>
<dbReference type="GO" id="GO:0003682">
    <property type="term" value="F:chromatin binding"/>
    <property type="evidence" value="ECO:0007669"/>
    <property type="project" value="TreeGrafter"/>
</dbReference>
<dbReference type="Pfam" id="PF02820">
    <property type="entry name" value="MBT"/>
    <property type="match status" value="2"/>
</dbReference>
<dbReference type="SMART" id="SM00561">
    <property type="entry name" value="MBT"/>
    <property type="match status" value="2"/>
</dbReference>
<keyword evidence="5" id="KW-1133">Transmembrane helix</keyword>
<dbReference type="GO" id="GO:0042393">
    <property type="term" value="F:histone binding"/>
    <property type="evidence" value="ECO:0007669"/>
    <property type="project" value="TreeGrafter"/>
</dbReference>
<dbReference type="GO" id="GO:0045892">
    <property type="term" value="P:negative regulation of DNA-templated transcription"/>
    <property type="evidence" value="ECO:0007669"/>
    <property type="project" value="TreeGrafter"/>
</dbReference>
<evidence type="ECO:0000313" key="7">
    <source>
        <dbReference type="Proteomes" id="UP000030746"/>
    </source>
</evidence>
<dbReference type="Proteomes" id="UP000030746">
    <property type="component" value="Unassembled WGS sequence"/>
</dbReference>
<keyword evidence="3" id="KW-0539">Nucleus</keyword>
<feature type="transmembrane region" description="Helical" evidence="5">
    <location>
        <begin position="224"/>
        <end position="246"/>
    </location>
</feature>
<dbReference type="HOGENOM" id="CLU_095823_0_0_1"/>
<feature type="repeat" description="MBT" evidence="4">
    <location>
        <begin position="93"/>
        <end position="189"/>
    </location>
</feature>
<dbReference type="CDD" id="cd20100">
    <property type="entry name" value="MBT_dSfmbt-like_rpt4"/>
    <property type="match status" value="1"/>
</dbReference>
<comment type="subcellular location">
    <subcellularLocation>
        <location evidence="1">Nucleus</location>
    </subcellularLocation>
</comment>
<dbReference type="GO" id="GO:0005634">
    <property type="term" value="C:nucleus"/>
    <property type="evidence" value="ECO:0007669"/>
    <property type="project" value="UniProtKB-SubCell"/>
</dbReference>
<keyword evidence="5" id="KW-0472">Membrane</keyword>
<dbReference type="STRING" id="225164.V4AED9"/>
<evidence type="ECO:0000256" key="2">
    <source>
        <dbReference type="ARBA" id="ARBA00022737"/>
    </source>
</evidence>
<dbReference type="InterPro" id="IPR050548">
    <property type="entry name" value="PcG_chromatin_remod_factors"/>
</dbReference>
<protein>
    <recommendedName>
        <fullName evidence="8">MBT domain-containing protein 1</fullName>
    </recommendedName>
</protein>
<evidence type="ECO:0000313" key="6">
    <source>
        <dbReference type="EMBL" id="ESO95252.1"/>
    </source>
</evidence>
<keyword evidence="2" id="KW-0677">Repeat</keyword>
<reference evidence="6 7" key="1">
    <citation type="journal article" date="2013" name="Nature">
        <title>Insights into bilaterian evolution from three spiralian genomes.</title>
        <authorList>
            <person name="Simakov O."/>
            <person name="Marletaz F."/>
            <person name="Cho S.J."/>
            <person name="Edsinger-Gonzales E."/>
            <person name="Havlak P."/>
            <person name="Hellsten U."/>
            <person name="Kuo D.H."/>
            <person name="Larsson T."/>
            <person name="Lv J."/>
            <person name="Arendt D."/>
            <person name="Savage R."/>
            <person name="Osoegawa K."/>
            <person name="de Jong P."/>
            <person name="Grimwood J."/>
            <person name="Chapman J.A."/>
            <person name="Shapiro H."/>
            <person name="Aerts A."/>
            <person name="Otillar R.P."/>
            <person name="Terry A.Y."/>
            <person name="Boore J.L."/>
            <person name="Grigoriev I.V."/>
            <person name="Lindberg D.R."/>
            <person name="Seaver E.C."/>
            <person name="Weisblat D.A."/>
            <person name="Putnam N.H."/>
            <person name="Rokhsar D.S."/>
        </authorList>
    </citation>
    <scope>NUCLEOTIDE SEQUENCE [LARGE SCALE GENOMIC DNA]</scope>
</reference>
<accession>V4AED9</accession>
<gene>
    <name evidence="6" type="ORF">LOTGIDRAFT_144696</name>
</gene>
<keyword evidence="5" id="KW-0812">Transmembrane</keyword>
<evidence type="ECO:0000256" key="1">
    <source>
        <dbReference type="ARBA" id="ARBA00004123"/>
    </source>
</evidence>
<evidence type="ECO:0008006" key="8">
    <source>
        <dbReference type="Google" id="ProtNLM"/>
    </source>
</evidence>
<name>V4AED9_LOTGI</name>
<dbReference type="EMBL" id="KB201664">
    <property type="protein sequence ID" value="ESO95252.1"/>
    <property type="molecule type" value="Genomic_DNA"/>
</dbReference>
<dbReference type="GeneID" id="20234864"/>
<feature type="repeat" description="MBT" evidence="4">
    <location>
        <begin position="1"/>
        <end position="86"/>
    </location>
</feature>
<dbReference type="CDD" id="cd20126">
    <property type="entry name" value="MBT_MBTD1_rpt3"/>
    <property type="match status" value="1"/>
</dbReference>
<dbReference type="PANTHER" id="PTHR12247">
    <property type="entry name" value="POLYCOMB GROUP PROTEIN"/>
    <property type="match status" value="1"/>
</dbReference>
<evidence type="ECO:0000256" key="3">
    <source>
        <dbReference type="ARBA" id="ARBA00023242"/>
    </source>
</evidence>
<dbReference type="KEGG" id="lgi:LOTGIDRAFT_144696"/>
<dbReference type="PANTHER" id="PTHR12247:SF131">
    <property type="entry name" value="LD05287P"/>
    <property type="match status" value="1"/>
</dbReference>
<dbReference type="OrthoDB" id="5800688at2759"/>
<keyword evidence="7" id="KW-1185">Reference proteome</keyword>
<dbReference type="PROSITE" id="PS51079">
    <property type="entry name" value="MBT"/>
    <property type="match status" value="2"/>
</dbReference>
<dbReference type="Gene3D" id="2.30.30.140">
    <property type="match status" value="2"/>
</dbReference>
<evidence type="ECO:0000256" key="4">
    <source>
        <dbReference type="PROSITE-ProRule" id="PRU00459"/>
    </source>
</evidence>
<dbReference type="FunFam" id="2.30.30.140:FF:000010">
    <property type="entry name" value="MBT domain-containing protein 1 isoform X1"/>
    <property type="match status" value="1"/>
</dbReference>